<dbReference type="STRING" id="1246995.AFR_42690"/>
<dbReference type="PANTHER" id="PTHR30487">
    <property type="entry name" value="TYPE 4 PREPILIN-LIKE PROTEINS LEADER PEPTIDE-PROCESSING ENZYME"/>
    <property type="match status" value="1"/>
</dbReference>
<feature type="transmembrane region" description="Helical" evidence="2">
    <location>
        <begin position="153"/>
        <end position="170"/>
    </location>
</feature>
<sequence length="171" mass="17124">MWTIATGALVTGLLGATVGPTPLLAVLLPAAVLGILLAAVDLRCLRLPNPLVAVLAAVTVVPLGLSALLIGEPDRLARAGLAALLTGLVYLLVALLPGAGLGLGDVKLAAVLCFTLGFAGWPAVAIGLLTPHLINGPIALTLLLTRRAKRRTALPLGPALLIGALVALVTT</sequence>
<dbReference type="eggNOG" id="COG1989">
    <property type="taxonomic scope" value="Bacteria"/>
</dbReference>
<proteinExistence type="inferred from homology"/>
<evidence type="ECO:0000256" key="1">
    <source>
        <dbReference type="ARBA" id="ARBA00005801"/>
    </source>
</evidence>
<keyword evidence="2" id="KW-1133">Transmembrane helix</keyword>
<dbReference type="GO" id="GO:0004190">
    <property type="term" value="F:aspartic-type endopeptidase activity"/>
    <property type="evidence" value="ECO:0007669"/>
    <property type="project" value="InterPro"/>
</dbReference>
<dbReference type="Pfam" id="PF01478">
    <property type="entry name" value="Peptidase_A24"/>
    <property type="match status" value="1"/>
</dbReference>
<dbReference type="GO" id="GO:0005886">
    <property type="term" value="C:plasma membrane"/>
    <property type="evidence" value="ECO:0007669"/>
    <property type="project" value="TreeGrafter"/>
</dbReference>
<evidence type="ECO:0000313" key="4">
    <source>
        <dbReference type="EMBL" id="AGZ46792.1"/>
    </source>
</evidence>
<dbReference type="InterPro" id="IPR050882">
    <property type="entry name" value="Prepilin_peptidase/N-MTase"/>
</dbReference>
<feature type="transmembrane region" description="Helical" evidence="2">
    <location>
        <begin position="108"/>
        <end position="133"/>
    </location>
</feature>
<dbReference type="Gene3D" id="1.20.120.1220">
    <property type="match status" value="1"/>
</dbReference>
<dbReference type="PANTHER" id="PTHR30487:SF0">
    <property type="entry name" value="PREPILIN LEADER PEPTIDASE_N-METHYLTRANSFERASE-RELATED"/>
    <property type="match status" value="1"/>
</dbReference>
<comment type="similarity">
    <text evidence="1">Belongs to the peptidase A24 family.</text>
</comment>
<dbReference type="Proteomes" id="UP000017746">
    <property type="component" value="Chromosome"/>
</dbReference>
<evidence type="ECO:0000259" key="3">
    <source>
        <dbReference type="Pfam" id="PF01478"/>
    </source>
</evidence>
<protein>
    <recommendedName>
        <fullName evidence="3">Prepilin type IV endopeptidase peptidase domain-containing protein</fullName>
    </recommendedName>
</protein>
<accession>U5WCU2</accession>
<feature type="transmembrane region" description="Helical" evidence="2">
    <location>
        <begin position="51"/>
        <end position="70"/>
    </location>
</feature>
<keyword evidence="5" id="KW-1185">Reference proteome</keyword>
<evidence type="ECO:0000256" key="2">
    <source>
        <dbReference type="SAM" id="Phobius"/>
    </source>
</evidence>
<gene>
    <name evidence="4" type="ORF">AFR_42690</name>
</gene>
<dbReference type="AlphaFoldDB" id="U5WCU2"/>
<evidence type="ECO:0000313" key="5">
    <source>
        <dbReference type="Proteomes" id="UP000017746"/>
    </source>
</evidence>
<reference evidence="4 5" key="1">
    <citation type="journal article" date="2014" name="J. Biotechnol.">
        <title>Complete genome sequence of the actinobacterium Actinoplanes friuliensis HAG 010964, producer of the lipopeptide antibiotic friulimycin.</title>
        <authorList>
            <person name="Ruckert C."/>
            <person name="Szczepanowski R."/>
            <person name="Albersmeier A."/>
            <person name="Goesmann A."/>
            <person name="Fischer N."/>
            <person name="Steinkamper A."/>
            <person name="Puhler A."/>
            <person name="Biener R."/>
            <person name="Schwartz D."/>
            <person name="Kalinowski J."/>
        </authorList>
    </citation>
    <scope>NUCLEOTIDE SEQUENCE [LARGE SCALE GENOMIC DNA]</scope>
    <source>
        <strain evidence="4 5">DSM 7358</strain>
    </source>
</reference>
<dbReference type="PATRIC" id="fig|1246995.3.peg.8640"/>
<dbReference type="HOGENOM" id="CLU_057101_2_2_11"/>
<keyword evidence="2" id="KW-0472">Membrane</keyword>
<dbReference type="GO" id="GO:0006465">
    <property type="term" value="P:signal peptide processing"/>
    <property type="evidence" value="ECO:0007669"/>
    <property type="project" value="TreeGrafter"/>
</dbReference>
<dbReference type="InterPro" id="IPR000045">
    <property type="entry name" value="Prepilin_IV_endopep_pep"/>
</dbReference>
<name>U5WCU2_9ACTN</name>
<keyword evidence="2" id="KW-0812">Transmembrane</keyword>
<feature type="domain" description="Prepilin type IV endopeptidase peptidase" evidence="3">
    <location>
        <begin position="32"/>
        <end position="125"/>
    </location>
</feature>
<organism evidence="4 5">
    <name type="scientific">Actinoplanes friuliensis DSM 7358</name>
    <dbReference type="NCBI Taxonomy" id="1246995"/>
    <lineage>
        <taxon>Bacteria</taxon>
        <taxon>Bacillati</taxon>
        <taxon>Actinomycetota</taxon>
        <taxon>Actinomycetes</taxon>
        <taxon>Micromonosporales</taxon>
        <taxon>Micromonosporaceae</taxon>
        <taxon>Actinoplanes</taxon>
    </lineage>
</organism>
<dbReference type="KEGG" id="afs:AFR_42690"/>
<feature type="transmembrane region" description="Helical" evidence="2">
    <location>
        <begin position="25"/>
        <end position="44"/>
    </location>
</feature>
<dbReference type="EMBL" id="CP006272">
    <property type="protein sequence ID" value="AGZ46792.1"/>
    <property type="molecule type" value="Genomic_DNA"/>
</dbReference>
<feature type="transmembrane region" description="Helical" evidence="2">
    <location>
        <begin position="76"/>
        <end position="96"/>
    </location>
</feature>